<feature type="transmembrane region" description="Helical" evidence="1">
    <location>
        <begin position="186"/>
        <end position="203"/>
    </location>
</feature>
<dbReference type="NCBIfam" id="NF035944">
    <property type="entry name" value="PEPxxWA-CTERM"/>
    <property type="match status" value="1"/>
</dbReference>
<keyword evidence="2" id="KW-0732">Signal</keyword>
<feature type="domain" description="Ice-binding protein C-terminal" evidence="3">
    <location>
        <begin position="181"/>
        <end position="205"/>
    </location>
</feature>
<dbReference type="OrthoDB" id="7585624at2"/>
<gene>
    <name evidence="4" type="ORF">FPZ24_11380</name>
</gene>
<sequence>MKAQRIIGAVGVLLAGTTAATGASAAIDIHFDGGLATPAAGYTIVDTFDDATGLTGTNFQIKVPPADGNGAPPANSIPSGTPYLSVLAGGSATYTFATPVSSFQFDWGSIDAYNTLTINGTSQAIVVPGSNFINPANGDQGADATNGRFTVTGTEGELFTSVTFSSTGNSFEVDNLAVRSAVPEPATWAMMLLGFGSLGVAIRRKPKPAMRIRYA</sequence>
<organism evidence="4 5">
    <name type="scientific">Sphingomonas panacisoli</name>
    <dbReference type="NCBI Taxonomy" id="1813879"/>
    <lineage>
        <taxon>Bacteria</taxon>
        <taxon>Pseudomonadati</taxon>
        <taxon>Pseudomonadota</taxon>
        <taxon>Alphaproteobacteria</taxon>
        <taxon>Sphingomonadales</taxon>
        <taxon>Sphingomonadaceae</taxon>
        <taxon>Sphingomonas</taxon>
    </lineage>
</organism>
<name>A0A5B8LI66_9SPHN</name>
<evidence type="ECO:0000256" key="1">
    <source>
        <dbReference type="SAM" id="Phobius"/>
    </source>
</evidence>
<accession>A0A5B8LI66</accession>
<evidence type="ECO:0000313" key="5">
    <source>
        <dbReference type="Proteomes" id="UP000315673"/>
    </source>
</evidence>
<proteinExistence type="predicted"/>
<dbReference type="EMBL" id="CP042306">
    <property type="protein sequence ID" value="QDZ08007.1"/>
    <property type="molecule type" value="Genomic_DNA"/>
</dbReference>
<keyword evidence="1" id="KW-0472">Membrane</keyword>
<dbReference type="KEGG" id="spai:FPZ24_11380"/>
<dbReference type="Proteomes" id="UP000315673">
    <property type="component" value="Chromosome"/>
</dbReference>
<dbReference type="RefSeq" id="WP_146572075.1">
    <property type="nucleotide sequence ID" value="NZ_CP042306.1"/>
</dbReference>
<dbReference type="Pfam" id="PF07589">
    <property type="entry name" value="PEP-CTERM"/>
    <property type="match status" value="1"/>
</dbReference>
<dbReference type="NCBIfam" id="TIGR02595">
    <property type="entry name" value="PEP_CTERM"/>
    <property type="match status" value="1"/>
</dbReference>
<feature type="chain" id="PRO_5022963845" evidence="2">
    <location>
        <begin position="26"/>
        <end position="215"/>
    </location>
</feature>
<keyword evidence="5" id="KW-1185">Reference proteome</keyword>
<keyword evidence="1" id="KW-0812">Transmembrane</keyword>
<evidence type="ECO:0000259" key="3">
    <source>
        <dbReference type="Pfam" id="PF07589"/>
    </source>
</evidence>
<dbReference type="AlphaFoldDB" id="A0A5B8LI66"/>
<feature type="signal peptide" evidence="2">
    <location>
        <begin position="1"/>
        <end position="25"/>
    </location>
</feature>
<protein>
    <submittedName>
        <fullName evidence="4">PEP-CTERM sorting domain-containing protein</fullName>
    </submittedName>
</protein>
<evidence type="ECO:0000313" key="4">
    <source>
        <dbReference type="EMBL" id="QDZ08007.1"/>
    </source>
</evidence>
<evidence type="ECO:0000256" key="2">
    <source>
        <dbReference type="SAM" id="SignalP"/>
    </source>
</evidence>
<keyword evidence="1" id="KW-1133">Transmembrane helix</keyword>
<dbReference type="InterPro" id="IPR013424">
    <property type="entry name" value="Ice-binding_C"/>
</dbReference>
<reference evidence="4 5" key="1">
    <citation type="submission" date="2019-07" db="EMBL/GenBank/DDBJ databases">
        <title>Full genome sequence of Sphingomonas sp. 4R-6-7(HKS19).</title>
        <authorList>
            <person name="Im W.-T."/>
        </authorList>
    </citation>
    <scope>NUCLEOTIDE SEQUENCE [LARGE SCALE GENOMIC DNA]</scope>
    <source>
        <strain evidence="4 5">HKS19</strain>
    </source>
</reference>